<dbReference type="EMBL" id="DVLY01000127">
    <property type="protein sequence ID" value="HIT98217.1"/>
    <property type="molecule type" value="Genomic_DNA"/>
</dbReference>
<evidence type="ECO:0000259" key="2">
    <source>
        <dbReference type="Pfam" id="PF25954"/>
    </source>
</evidence>
<organism evidence="3 4">
    <name type="scientific">Candidatus Merdimorpha stercoravium</name>
    <dbReference type="NCBI Taxonomy" id="2840863"/>
    <lineage>
        <taxon>Bacteria</taxon>
        <taxon>Pseudomonadati</taxon>
        <taxon>Bacteroidota</taxon>
        <taxon>Flavobacteriia</taxon>
        <taxon>Flavobacteriales</taxon>
        <taxon>Candidatus Merdimorpha</taxon>
    </lineage>
</organism>
<dbReference type="GO" id="GO:1990281">
    <property type="term" value="C:efflux pump complex"/>
    <property type="evidence" value="ECO:0007669"/>
    <property type="project" value="TreeGrafter"/>
</dbReference>
<dbReference type="InterPro" id="IPR006143">
    <property type="entry name" value="RND_pump_MFP"/>
</dbReference>
<evidence type="ECO:0000313" key="4">
    <source>
        <dbReference type="Proteomes" id="UP000824161"/>
    </source>
</evidence>
<dbReference type="InterPro" id="IPR058792">
    <property type="entry name" value="Beta-barrel_RND_2"/>
</dbReference>
<accession>A0A9D1HC58</accession>
<comment type="similarity">
    <text evidence="1">Belongs to the membrane fusion protein (MFP) (TC 8.A.1) family.</text>
</comment>
<sequence>MKAHSFLPGFALLLFLVACGGEKDEKEQNVSQVLKSEDPTVDVMVLHRGDFLRELIANGNVVAARKADLRFSSAEPITDIYVSNGDRVKKGQKLARIDTYKLEADLLAKKSALDRAYLDLQDQLIGRGYNIRDTASVPQEEMQLLRVKSGYDTAESSYQLALRAYRDATLYAPFDGTVANLFSKVHNTASTSEAFCTIVGDGAMSVDFSVLEGELPMVEKGREVSVSPFADMSKTFKGRISQVNPIVDKTGLVKVSATVPDSRGELYDGMNVRVAIEDPVPGKLVVPKTSMVLRSGGRSVIFTYKKGRSYWNYIEAGEENSRYMVVEDGLHEGDTVIVSGNMNLAHDVPVKVGRVIE</sequence>
<name>A0A9D1HC58_9FLAO</name>
<dbReference type="GO" id="GO:0015562">
    <property type="term" value="F:efflux transmembrane transporter activity"/>
    <property type="evidence" value="ECO:0007669"/>
    <property type="project" value="TreeGrafter"/>
</dbReference>
<comment type="caution">
    <text evidence="3">The sequence shown here is derived from an EMBL/GenBank/DDBJ whole genome shotgun (WGS) entry which is preliminary data.</text>
</comment>
<dbReference type="Proteomes" id="UP000824161">
    <property type="component" value="Unassembled WGS sequence"/>
</dbReference>
<dbReference type="AlphaFoldDB" id="A0A9D1HC58"/>
<gene>
    <name evidence="3" type="ORF">IAC44_05185</name>
</gene>
<dbReference type="NCBIfam" id="TIGR01730">
    <property type="entry name" value="RND_mfp"/>
    <property type="match status" value="1"/>
</dbReference>
<dbReference type="PANTHER" id="PTHR30469">
    <property type="entry name" value="MULTIDRUG RESISTANCE PROTEIN MDTA"/>
    <property type="match status" value="1"/>
</dbReference>
<protein>
    <submittedName>
        <fullName evidence="3">Efflux RND transporter periplasmic adaptor subunit</fullName>
    </submittedName>
</protein>
<evidence type="ECO:0000256" key="1">
    <source>
        <dbReference type="ARBA" id="ARBA00009477"/>
    </source>
</evidence>
<dbReference type="Gene3D" id="2.40.420.20">
    <property type="match status" value="1"/>
</dbReference>
<dbReference type="Pfam" id="PF25954">
    <property type="entry name" value="Beta-barrel_RND_2"/>
    <property type="match status" value="1"/>
</dbReference>
<reference evidence="3" key="2">
    <citation type="journal article" date="2021" name="PeerJ">
        <title>Extensive microbial diversity within the chicken gut microbiome revealed by metagenomics and culture.</title>
        <authorList>
            <person name="Gilroy R."/>
            <person name="Ravi A."/>
            <person name="Getino M."/>
            <person name="Pursley I."/>
            <person name="Horton D.L."/>
            <person name="Alikhan N.F."/>
            <person name="Baker D."/>
            <person name="Gharbi K."/>
            <person name="Hall N."/>
            <person name="Watson M."/>
            <person name="Adriaenssens E.M."/>
            <person name="Foster-Nyarko E."/>
            <person name="Jarju S."/>
            <person name="Secka A."/>
            <person name="Antonio M."/>
            <person name="Oren A."/>
            <person name="Chaudhuri R.R."/>
            <person name="La Ragione R."/>
            <person name="Hildebrand F."/>
            <person name="Pallen M.J."/>
        </authorList>
    </citation>
    <scope>NUCLEOTIDE SEQUENCE</scope>
    <source>
        <strain evidence="3">1383</strain>
    </source>
</reference>
<reference evidence="3" key="1">
    <citation type="submission" date="2020-10" db="EMBL/GenBank/DDBJ databases">
        <authorList>
            <person name="Gilroy R."/>
        </authorList>
    </citation>
    <scope>NUCLEOTIDE SEQUENCE</scope>
    <source>
        <strain evidence="3">1383</strain>
    </source>
</reference>
<dbReference type="Gene3D" id="2.40.50.100">
    <property type="match status" value="1"/>
</dbReference>
<dbReference type="PROSITE" id="PS51257">
    <property type="entry name" value="PROKAR_LIPOPROTEIN"/>
    <property type="match status" value="1"/>
</dbReference>
<dbReference type="SUPFAM" id="SSF111369">
    <property type="entry name" value="HlyD-like secretion proteins"/>
    <property type="match status" value="1"/>
</dbReference>
<evidence type="ECO:0000313" key="3">
    <source>
        <dbReference type="EMBL" id="HIT98217.1"/>
    </source>
</evidence>
<proteinExistence type="inferred from homology"/>
<dbReference type="Gene3D" id="2.40.30.170">
    <property type="match status" value="1"/>
</dbReference>
<feature type="domain" description="CusB-like beta-barrel" evidence="2">
    <location>
        <begin position="207"/>
        <end position="278"/>
    </location>
</feature>